<feature type="region of interest" description="Disordered" evidence="1">
    <location>
        <begin position="99"/>
        <end position="120"/>
    </location>
</feature>
<organism evidence="3 4">
    <name type="scientific">Oncorhynchus mykiss</name>
    <name type="common">Rainbow trout</name>
    <name type="synonym">Salmo gairdneri</name>
    <dbReference type="NCBI Taxonomy" id="8022"/>
    <lineage>
        <taxon>Eukaryota</taxon>
        <taxon>Metazoa</taxon>
        <taxon>Chordata</taxon>
        <taxon>Craniata</taxon>
        <taxon>Vertebrata</taxon>
        <taxon>Euteleostomi</taxon>
        <taxon>Actinopterygii</taxon>
        <taxon>Neopterygii</taxon>
        <taxon>Teleostei</taxon>
        <taxon>Protacanthopterygii</taxon>
        <taxon>Salmoniformes</taxon>
        <taxon>Salmonidae</taxon>
        <taxon>Salmoninae</taxon>
        <taxon>Oncorhynchus</taxon>
    </lineage>
</organism>
<feature type="compositionally biased region" description="Polar residues" evidence="1">
    <location>
        <begin position="99"/>
        <end position="108"/>
    </location>
</feature>
<dbReference type="PaxDb" id="8022-A0A060ZFV3"/>
<dbReference type="InterPro" id="IPR027267">
    <property type="entry name" value="AH/BAR_dom_sf"/>
</dbReference>
<reference evidence="3" key="1">
    <citation type="journal article" date="2014" name="Nat. Commun.">
        <title>The rainbow trout genome provides novel insights into evolution after whole-genome duplication in vertebrates.</title>
        <authorList>
            <person name="Berthelot C."/>
            <person name="Brunet F."/>
            <person name="Chalopin D."/>
            <person name="Juanchich A."/>
            <person name="Bernard M."/>
            <person name="Noel B."/>
            <person name="Bento P."/>
            <person name="Da Silva C."/>
            <person name="Labadie K."/>
            <person name="Alberti A."/>
            <person name="Aury J.M."/>
            <person name="Louis A."/>
            <person name="Dehais P."/>
            <person name="Bardou P."/>
            <person name="Montfort J."/>
            <person name="Klopp C."/>
            <person name="Cabau C."/>
            <person name="Gaspin C."/>
            <person name="Thorgaard G.H."/>
            <person name="Boussaha M."/>
            <person name="Quillet E."/>
            <person name="Guyomard R."/>
            <person name="Galiana D."/>
            <person name="Bobe J."/>
            <person name="Volff J.N."/>
            <person name="Genet C."/>
            <person name="Wincker P."/>
            <person name="Jaillon O."/>
            <person name="Roest Crollius H."/>
            <person name="Guiguen Y."/>
        </authorList>
    </citation>
    <scope>NUCLEOTIDE SEQUENCE [LARGE SCALE GENOMIC DNA]</scope>
</reference>
<dbReference type="PROSITE" id="PS51338">
    <property type="entry name" value="IMD"/>
    <property type="match status" value="1"/>
</dbReference>
<feature type="compositionally biased region" description="Basic residues" evidence="1">
    <location>
        <begin position="109"/>
        <end position="120"/>
    </location>
</feature>
<dbReference type="InterPro" id="IPR013606">
    <property type="entry name" value="I-BAR_dom"/>
</dbReference>
<dbReference type="PANTHER" id="PTHR14206">
    <property type="entry name" value="BRAIN-SPECIFIC ANGIOGENESIS INHIBITOR 1-ASSOCIATED PROTEIN 2"/>
    <property type="match status" value="1"/>
</dbReference>
<dbReference type="STRING" id="8022.A0A060ZFV3"/>
<evidence type="ECO:0000259" key="2">
    <source>
        <dbReference type="PROSITE" id="PS51338"/>
    </source>
</evidence>
<dbReference type="Gene3D" id="1.20.1270.60">
    <property type="entry name" value="Arfaptin homology (AH) domain/BAR domain"/>
    <property type="match status" value="1"/>
</dbReference>
<dbReference type="GO" id="GO:0030838">
    <property type="term" value="P:positive regulation of actin filament polymerization"/>
    <property type="evidence" value="ECO:0007669"/>
    <property type="project" value="TreeGrafter"/>
</dbReference>
<sequence length="120" mass="13734">MSFSCCIVQCLETLRSGQMDMQKFIADGCKEALLEEKRRFCFLVDKHCTFSYQIAAFHDKARDMLFGKLPTWQDKCGDATNVPESVMSMIEGLRTPVSITPQASPMSQRHSRVRRQSLIH</sequence>
<gene>
    <name evidence="3" type="ORF">GSONMT00044095001</name>
</gene>
<name>A0A060ZFV3_ONCMY</name>
<dbReference type="GO" id="GO:0005654">
    <property type="term" value="C:nucleoplasm"/>
    <property type="evidence" value="ECO:0007669"/>
    <property type="project" value="TreeGrafter"/>
</dbReference>
<dbReference type="GO" id="GO:0007009">
    <property type="term" value="P:plasma membrane organization"/>
    <property type="evidence" value="ECO:0007669"/>
    <property type="project" value="InterPro"/>
</dbReference>
<evidence type="ECO:0000313" key="4">
    <source>
        <dbReference type="Proteomes" id="UP000193380"/>
    </source>
</evidence>
<dbReference type="Pfam" id="PF08397">
    <property type="entry name" value="IMD"/>
    <property type="match status" value="1"/>
</dbReference>
<dbReference type="GO" id="GO:0051764">
    <property type="term" value="P:actin crosslink formation"/>
    <property type="evidence" value="ECO:0007669"/>
    <property type="project" value="TreeGrafter"/>
</dbReference>
<dbReference type="Proteomes" id="UP000193380">
    <property type="component" value="Unassembled WGS sequence"/>
</dbReference>
<evidence type="ECO:0000313" key="3">
    <source>
        <dbReference type="EMBL" id="CDR00085.1"/>
    </source>
</evidence>
<dbReference type="PANTHER" id="PTHR14206:SF4">
    <property type="entry name" value="BRAIN-SPECIFIC ANGIOGENESIS INHIBITOR 1-ASSOCIATED PROTEIN 2-LIKE PROTEIN 1"/>
    <property type="match status" value="1"/>
</dbReference>
<dbReference type="GO" id="GO:0051017">
    <property type="term" value="P:actin filament bundle assembly"/>
    <property type="evidence" value="ECO:0007669"/>
    <property type="project" value="TreeGrafter"/>
</dbReference>
<dbReference type="SUPFAM" id="SSF103657">
    <property type="entry name" value="BAR/IMD domain-like"/>
    <property type="match status" value="1"/>
</dbReference>
<dbReference type="EMBL" id="FR952971">
    <property type="protein sequence ID" value="CDR00085.1"/>
    <property type="molecule type" value="Genomic_DNA"/>
</dbReference>
<feature type="domain" description="IMD" evidence="2">
    <location>
        <begin position="1"/>
        <end position="96"/>
    </location>
</feature>
<reference evidence="3" key="2">
    <citation type="submission" date="2014-03" db="EMBL/GenBank/DDBJ databases">
        <authorList>
            <person name="Genoscope - CEA"/>
        </authorList>
    </citation>
    <scope>NUCLEOTIDE SEQUENCE</scope>
</reference>
<dbReference type="AlphaFoldDB" id="A0A060ZFV3"/>
<dbReference type="GO" id="GO:0005829">
    <property type="term" value="C:cytosol"/>
    <property type="evidence" value="ECO:0007669"/>
    <property type="project" value="TreeGrafter"/>
</dbReference>
<protein>
    <recommendedName>
        <fullName evidence="2">IMD domain-containing protein</fullName>
    </recommendedName>
</protein>
<accession>A0A060ZFV3</accession>
<dbReference type="InterPro" id="IPR027681">
    <property type="entry name" value="IRSp53/IRTKS/Pinkbar"/>
</dbReference>
<evidence type="ECO:0000256" key="1">
    <source>
        <dbReference type="SAM" id="MobiDB-lite"/>
    </source>
</evidence>
<proteinExistence type="predicted"/>